<dbReference type="GO" id="GO:0008137">
    <property type="term" value="F:NADH dehydrogenase (ubiquinone) activity"/>
    <property type="evidence" value="ECO:0007669"/>
    <property type="project" value="UniProtKB-EC"/>
</dbReference>
<proteinExistence type="inferred from homology"/>
<dbReference type="PRINTS" id="PR01435">
    <property type="entry name" value="NPOXDRDTASE5"/>
</dbReference>
<dbReference type="PANTHER" id="PTHR42829">
    <property type="entry name" value="NADH-UBIQUINONE OXIDOREDUCTASE CHAIN 5"/>
    <property type="match status" value="1"/>
</dbReference>
<dbReference type="Pfam" id="PF06455">
    <property type="entry name" value="NADH5_C"/>
    <property type="match status" value="1"/>
</dbReference>
<comment type="similarity">
    <text evidence="17">Belongs to the complex I subunit 5 family.</text>
</comment>
<dbReference type="InterPro" id="IPR003945">
    <property type="entry name" value="NU5C-like"/>
</dbReference>
<comment type="function">
    <text evidence="1">Core subunit of the mitochondrial membrane respiratory chain NADH dehydrogenase (Complex I) that is believed to belong to the minimal assembly required for catalysis. Complex I functions in the transfer of electrons from NADH to the respiratory chain. The immediate electron acceptor for the enzyme is believed to be ubiquinone.</text>
</comment>
<evidence type="ECO:0000259" key="20">
    <source>
        <dbReference type="Pfam" id="PF06455"/>
    </source>
</evidence>
<reference evidence="21" key="1">
    <citation type="journal article" date="2022" name="Mol. Biol. Evol.">
        <title>Molecular phylogeny reveals the past transoceanic voyages of drywood termites (Isoptera, Kalotermitidae).</title>
        <authorList>
            <person name="Bucek A."/>
            <person name="Wang M."/>
            <person name="Sobotnik J."/>
            <person name="Hellemans S."/>
            <person name="Sillam-Dusses D."/>
            <person name="Mizumoto N."/>
            <person name="Stiblik P."/>
            <person name="Clitheroe C."/>
            <person name="Lu T."/>
            <person name="Gonzalez Plaza J.J."/>
            <person name="Mohagan A."/>
            <person name="Rafanomezantsoa J.J."/>
            <person name="Fisher B."/>
            <person name="Engel M.S."/>
            <person name="Roisin Y."/>
            <person name="Evans T.A."/>
            <person name="Scheffrahn R."/>
            <person name="Bourguignon T."/>
        </authorList>
    </citation>
    <scope>NUCLEOTIDE SEQUENCE</scope>
    <source>
        <strain evidence="21">Ptero-TE</strain>
    </source>
</reference>
<dbReference type="GO" id="GO:0015990">
    <property type="term" value="P:electron transport coupled proton transport"/>
    <property type="evidence" value="ECO:0007669"/>
    <property type="project" value="TreeGrafter"/>
</dbReference>
<dbReference type="AlphaFoldDB" id="A0A8X8M3T9"/>
<dbReference type="GO" id="GO:0005743">
    <property type="term" value="C:mitochondrial inner membrane"/>
    <property type="evidence" value="ECO:0007669"/>
    <property type="project" value="UniProtKB-SubCell"/>
</dbReference>
<dbReference type="GO" id="GO:0003954">
    <property type="term" value="F:NADH dehydrogenase activity"/>
    <property type="evidence" value="ECO:0007669"/>
    <property type="project" value="TreeGrafter"/>
</dbReference>
<feature type="transmembrane region" description="Helical" evidence="17">
    <location>
        <begin position="304"/>
        <end position="321"/>
    </location>
</feature>
<dbReference type="EC" id="7.1.1.2" evidence="3 17"/>
<keyword evidence="8" id="KW-0999">Mitochondrion inner membrane</keyword>
<keyword evidence="9" id="KW-1278">Translocase</keyword>
<feature type="transmembrane region" description="Helical" evidence="17">
    <location>
        <begin position="452"/>
        <end position="472"/>
    </location>
</feature>
<dbReference type="Pfam" id="PF00361">
    <property type="entry name" value="Proton_antipo_M"/>
    <property type="match status" value="1"/>
</dbReference>
<evidence type="ECO:0000313" key="21">
    <source>
        <dbReference type="EMBL" id="URX54390.1"/>
    </source>
</evidence>
<feature type="transmembrane region" description="Helical" evidence="17">
    <location>
        <begin position="50"/>
        <end position="75"/>
    </location>
</feature>
<feature type="domain" description="NADH dehydrogenase subunit 5 C-terminal" evidence="20">
    <location>
        <begin position="393"/>
        <end position="574"/>
    </location>
</feature>
<evidence type="ECO:0000256" key="14">
    <source>
        <dbReference type="ARBA" id="ARBA00023128"/>
    </source>
</evidence>
<keyword evidence="5 17" id="KW-0813">Transport</keyword>
<comment type="function">
    <text evidence="17">Core subunit of the mitochondrial membrane respiratory chain NADH dehydrogenase (Complex I) which catalyzes electron transfer from NADH through the respiratory chain, using ubiquinone as an electron acceptor. Essential for the catalytic activity and assembly of complex I.</text>
</comment>
<dbReference type="GO" id="GO:0042773">
    <property type="term" value="P:ATP synthesis coupled electron transport"/>
    <property type="evidence" value="ECO:0007669"/>
    <property type="project" value="InterPro"/>
</dbReference>
<evidence type="ECO:0000256" key="9">
    <source>
        <dbReference type="ARBA" id="ARBA00022967"/>
    </source>
</evidence>
<feature type="transmembrane region" description="Helical" evidence="17">
    <location>
        <begin position="112"/>
        <end position="131"/>
    </location>
</feature>
<feature type="transmembrane region" description="Helical" evidence="17">
    <location>
        <begin position="557"/>
        <end position="574"/>
    </location>
</feature>
<evidence type="ECO:0000256" key="5">
    <source>
        <dbReference type="ARBA" id="ARBA00022448"/>
    </source>
</evidence>
<keyword evidence="14 17" id="KW-0496">Mitochondrion</keyword>
<feature type="transmembrane region" description="Helical" evidence="17">
    <location>
        <begin position="7"/>
        <end position="30"/>
    </location>
</feature>
<evidence type="ECO:0000256" key="12">
    <source>
        <dbReference type="ARBA" id="ARBA00023027"/>
    </source>
</evidence>
<gene>
    <name evidence="21" type="primary">ND5</name>
</gene>
<evidence type="ECO:0000256" key="3">
    <source>
        <dbReference type="ARBA" id="ARBA00012944"/>
    </source>
</evidence>
<dbReference type="PANTHER" id="PTHR42829:SF2">
    <property type="entry name" value="NADH-UBIQUINONE OXIDOREDUCTASE CHAIN 5"/>
    <property type="match status" value="1"/>
</dbReference>
<organism evidence="21">
    <name type="scientific">Pterotermes occidentis</name>
    <dbReference type="NCBI Taxonomy" id="2942610"/>
    <lineage>
        <taxon>Eukaryota</taxon>
        <taxon>Metazoa</taxon>
        <taxon>Ecdysozoa</taxon>
        <taxon>Arthropoda</taxon>
        <taxon>Hexapoda</taxon>
        <taxon>Insecta</taxon>
        <taxon>Pterygota</taxon>
        <taxon>Neoptera</taxon>
        <taxon>Polyneoptera</taxon>
        <taxon>Dictyoptera</taxon>
        <taxon>Blattodea</taxon>
        <taxon>Blattoidea</taxon>
        <taxon>Termitoidae</taxon>
        <taxon>Kalotermitidae</taxon>
        <taxon>Neotermitinae</taxon>
        <taxon>Pterotermes</taxon>
    </lineage>
</organism>
<dbReference type="InterPro" id="IPR001750">
    <property type="entry name" value="ND/Mrp_TM"/>
</dbReference>
<accession>A0A8X8M3T9</accession>
<keyword evidence="15 17" id="KW-0472">Membrane</keyword>
<evidence type="ECO:0000256" key="6">
    <source>
        <dbReference type="ARBA" id="ARBA00022660"/>
    </source>
</evidence>
<evidence type="ECO:0000259" key="18">
    <source>
        <dbReference type="Pfam" id="PF00361"/>
    </source>
</evidence>
<dbReference type="EMBL" id="OM991432">
    <property type="protein sequence ID" value="URX54390.1"/>
    <property type="molecule type" value="Genomic_DNA"/>
</dbReference>
<keyword evidence="12 17" id="KW-0520">NAD</keyword>
<comment type="subcellular location">
    <subcellularLocation>
        <location evidence="2">Mitochondrion inner membrane</location>
        <topology evidence="2">Multi-pass membrane protein</topology>
    </subcellularLocation>
</comment>
<dbReference type="PRINTS" id="PR01434">
    <property type="entry name" value="NADHDHGNASE5"/>
</dbReference>
<evidence type="ECO:0000256" key="1">
    <source>
        <dbReference type="ARBA" id="ARBA00003257"/>
    </source>
</evidence>
<evidence type="ECO:0000256" key="17">
    <source>
        <dbReference type="RuleBase" id="RU003404"/>
    </source>
</evidence>
<evidence type="ECO:0000256" key="4">
    <source>
        <dbReference type="ARBA" id="ARBA00021096"/>
    </source>
</evidence>
<protein>
    <recommendedName>
        <fullName evidence="4 17">NADH-ubiquinone oxidoreductase chain 5</fullName>
        <ecNumber evidence="3 17">7.1.1.2</ecNumber>
    </recommendedName>
</protein>
<evidence type="ECO:0000259" key="19">
    <source>
        <dbReference type="Pfam" id="PF00662"/>
    </source>
</evidence>
<evidence type="ECO:0000256" key="7">
    <source>
        <dbReference type="ARBA" id="ARBA00022692"/>
    </source>
</evidence>
<geneLocation type="mitochondrion" evidence="21"/>
<comment type="catalytic activity">
    <reaction evidence="16 17">
        <text>a ubiquinone + NADH + 5 H(+)(in) = a ubiquinol + NAD(+) + 4 H(+)(out)</text>
        <dbReference type="Rhea" id="RHEA:29091"/>
        <dbReference type="Rhea" id="RHEA-COMP:9565"/>
        <dbReference type="Rhea" id="RHEA-COMP:9566"/>
        <dbReference type="ChEBI" id="CHEBI:15378"/>
        <dbReference type="ChEBI" id="CHEBI:16389"/>
        <dbReference type="ChEBI" id="CHEBI:17976"/>
        <dbReference type="ChEBI" id="CHEBI:57540"/>
        <dbReference type="ChEBI" id="CHEBI:57945"/>
        <dbReference type="EC" id="7.1.1.2"/>
    </reaction>
</comment>
<keyword evidence="13 17" id="KW-0830">Ubiquinone</keyword>
<feature type="transmembrane region" description="Helical" evidence="17">
    <location>
        <begin position="342"/>
        <end position="360"/>
    </location>
</feature>
<evidence type="ECO:0000256" key="11">
    <source>
        <dbReference type="ARBA" id="ARBA00022989"/>
    </source>
</evidence>
<evidence type="ECO:0000256" key="16">
    <source>
        <dbReference type="ARBA" id="ARBA00049551"/>
    </source>
</evidence>
<feature type="domain" description="NADH-Ubiquinone oxidoreductase (complex I) chain 5 N-terminal" evidence="19">
    <location>
        <begin position="43"/>
        <end position="90"/>
    </location>
</feature>
<keyword evidence="6" id="KW-0679">Respiratory chain</keyword>
<evidence type="ECO:0000256" key="15">
    <source>
        <dbReference type="ARBA" id="ARBA00023136"/>
    </source>
</evidence>
<dbReference type="Pfam" id="PF00662">
    <property type="entry name" value="Proton_antipo_N"/>
    <property type="match status" value="1"/>
</dbReference>
<evidence type="ECO:0000256" key="13">
    <source>
        <dbReference type="ARBA" id="ARBA00023075"/>
    </source>
</evidence>
<dbReference type="InterPro" id="IPR010934">
    <property type="entry name" value="NADH_DH_su5_C"/>
</dbReference>
<feature type="transmembrane region" description="Helical" evidence="17">
    <location>
        <begin position="421"/>
        <end position="445"/>
    </location>
</feature>
<sequence>MFYLSICFVSFIFLFFSGAFLFVCGFYFVLNDLVYFVEWNIVTLNTSSVVMTFLFDWMSLFFTGFVFLISSLVILYSDDYMHGDLSISRFILLVLLFVLSMMFLIISPNMISILLGWDGLGLVSYCLVIYYQNVKSYNAGMLTVLSNRVGDVALLLVIAWMVNFGSWSYIYYLDFLMNSFELDLISLLVVLAAMTSSAQIPFSSWLPAAMAAPTPVSALVHSSTLVTAGVYLLIRFSPAFNSCLCMFLLLVSGLTMFMAGLGANFEYDLSKIIALSTLSQLGLMIGAVSVGLVGMAFFHLLTHALFKALLFMCAGVIIHAVNNSQDIRYMGNLSFQMPFTSVCLGVSSFALCGMPFLAGFYSKDLILEMVSFSYVNLVGFFLFFVSTGLTVCYSFRLFYYVFCGDFNLSSSYSISDDNLNMVWGMIGLMFFAIFGGSLLSWIIFCTPSVVCLPLYLSSMAIIVSLLGGWFGYELSSLNLGSSLISFSFYKVTVFSGSMWFMPYFSTYGVILSPLLLGFYSLKTSDLGWAERLGGQGFYWFLIYLGKINQWWQYNNLSVFLMFFVMWVVILMFMFI</sequence>
<feature type="transmembrane region" description="Helical" evidence="17">
    <location>
        <begin position="152"/>
        <end position="172"/>
    </location>
</feature>
<feature type="domain" description="NADH:quinone oxidoreductase/Mrp antiporter transmembrane" evidence="18">
    <location>
        <begin position="107"/>
        <end position="390"/>
    </location>
</feature>
<feature type="transmembrane region" description="Helical" evidence="17">
    <location>
        <begin position="273"/>
        <end position="298"/>
    </location>
</feature>
<name>A0A8X8M3T9_9NEOP</name>
<dbReference type="InterPro" id="IPR001516">
    <property type="entry name" value="Proton_antipo_N"/>
</dbReference>
<keyword evidence="7 17" id="KW-0812">Transmembrane</keyword>
<feature type="transmembrane region" description="Helical" evidence="17">
    <location>
        <begin position="87"/>
        <end position="106"/>
    </location>
</feature>
<feature type="transmembrane region" description="Helical" evidence="17">
    <location>
        <begin position="214"/>
        <end position="233"/>
    </location>
</feature>
<feature type="transmembrane region" description="Helical" evidence="17">
    <location>
        <begin position="239"/>
        <end position="261"/>
    </location>
</feature>
<evidence type="ECO:0000256" key="8">
    <source>
        <dbReference type="ARBA" id="ARBA00022792"/>
    </source>
</evidence>
<keyword evidence="10" id="KW-0249">Electron transport</keyword>
<evidence type="ECO:0000256" key="2">
    <source>
        <dbReference type="ARBA" id="ARBA00004448"/>
    </source>
</evidence>
<keyword evidence="11 17" id="KW-1133">Transmembrane helix</keyword>
<feature type="transmembrane region" description="Helical" evidence="17">
    <location>
        <begin position="500"/>
        <end position="520"/>
    </location>
</feature>
<evidence type="ECO:0000256" key="10">
    <source>
        <dbReference type="ARBA" id="ARBA00022982"/>
    </source>
</evidence>